<protein>
    <recommendedName>
        <fullName evidence="4">Glycosyltransferase RgtA/B/C/D-like domain-containing protein</fullName>
    </recommendedName>
</protein>
<feature type="transmembrane region" description="Helical" evidence="1">
    <location>
        <begin position="139"/>
        <end position="157"/>
    </location>
</feature>
<reference evidence="2 3" key="1">
    <citation type="submission" date="2019-07" db="EMBL/GenBank/DDBJ databases">
        <title>Ln-dependent methylotrophs.</title>
        <authorList>
            <person name="Tani A."/>
        </authorList>
    </citation>
    <scope>NUCLEOTIDE SEQUENCE [LARGE SCALE GENOMIC DNA]</scope>
    <source>
        <strain evidence="2 3">SM89A</strain>
    </source>
</reference>
<evidence type="ECO:0008006" key="4">
    <source>
        <dbReference type="Google" id="ProtNLM"/>
    </source>
</evidence>
<feature type="transmembrane region" description="Helical" evidence="1">
    <location>
        <begin position="110"/>
        <end position="127"/>
    </location>
</feature>
<feature type="transmembrane region" description="Helical" evidence="1">
    <location>
        <begin position="410"/>
        <end position="429"/>
    </location>
</feature>
<keyword evidence="1" id="KW-0812">Transmembrane</keyword>
<dbReference type="AlphaFoldDB" id="A0A549T8C1"/>
<keyword evidence="1" id="KW-1133">Transmembrane helix</keyword>
<dbReference type="EMBL" id="VJMF01000005">
    <property type="protein sequence ID" value="TRL38127.1"/>
    <property type="molecule type" value="Genomic_DNA"/>
</dbReference>
<sequence length="447" mass="48708">MALIAFMGLLKLVAIFVYVPGGWSILEPGFQFDPYVQSLVEGRGFVSCDYGACDHSSRMPGLPYFLWATSAVTSSLRSAAVIKAILLTLLVIFACRGVEKSLVAPTRLHVAFYVAVAGFILLAPNLIKHAAVAHYEEGYLLEILAIAAVGALTLLSGDLERAGWNRYAAPIAAVSAAYLFKSSMIVVWAATTAIVVYVAFAAGRKRLGSALIVMALAAPASWLGHNYATGHRLSPMSSYDGENMFRGWNTHTLDIYPRCSLDMLFEPIRVCEGRAIDLPNEKGRSGFDSEWAWNDDYKKRAMDWIIEHPAAALQAFGVKLYSVLLSPRLIPHTMTSGLEEKKRGALEEWIGGGWLAVGRALELFGSGASLYLLICGDAPARRVAIASLFLTVGYAAPYVLGFGYERHFSLFVMLASICALFLFSHLVRLRYSRGVAPSRQVIASGYV</sequence>
<evidence type="ECO:0000256" key="1">
    <source>
        <dbReference type="SAM" id="Phobius"/>
    </source>
</evidence>
<gene>
    <name evidence="2" type="ORF">FM996_01110</name>
</gene>
<proteinExistence type="predicted"/>
<keyword evidence="1" id="KW-0472">Membrane</keyword>
<organism evidence="2 3">
    <name type="scientific">Methylosinus sporium</name>
    <dbReference type="NCBI Taxonomy" id="428"/>
    <lineage>
        <taxon>Bacteria</taxon>
        <taxon>Pseudomonadati</taxon>
        <taxon>Pseudomonadota</taxon>
        <taxon>Alphaproteobacteria</taxon>
        <taxon>Hyphomicrobiales</taxon>
        <taxon>Methylocystaceae</taxon>
        <taxon>Methylosinus</taxon>
    </lineage>
</organism>
<dbReference type="Proteomes" id="UP000316781">
    <property type="component" value="Unassembled WGS sequence"/>
</dbReference>
<dbReference type="RefSeq" id="WP_142861458.1">
    <property type="nucleotide sequence ID" value="NZ_VJMF01000005.1"/>
</dbReference>
<feature type="transmembrane region" description="Helical" evidence="1">
    <location>
        <begin position="7"/>
        <end position="26"/>
    </location>
</feature>
<feature type="transmembrane region" description="Helical" evidence="1">
    <location>
        <begin position="178"/>
        <end position="201"/>
    </location>
</feature>
<accession>A0A549T8C1</accession>
<feature type="transmembrane region" description="Helical" evidence="1">
    <location>
        <begin position="207"/>
        <end position="228"/>
    </location>
</feature>
<evidence type="ECO:0000313" key="2">
    <source>
        <dbReference type="EMBL" id="TRL38127.1"/>
    </source>
</evidence>
<name>A0A549T8C1_METSR</name>
<evidence type="ECO:0000313" key="3">
    <source>
        <dbReference type="Proteomes" id="UP000316781"/>
    </source>
</evidence>
<comment type="caution">
    <text evidence="2">The sequence shown here is derived from an EMBL/GenBank/DDBJ whole genome shotgun (WGS) entry which is preliminary data.</text>
</comment>
<feature type="transmembrane region" description="Helical" evidence="1">
    <location>
        <begin position="383"/>
        <end position="404"/>
    </location>
</feature>
<feature type="transmembrane region" description="Helical" evidence="1">
    <location>
        <begin position="80"/>
        <end position="98"/>
    </location>
</feature>